<dbReference type="NCBIfam" id="TIGR01549">
    <property type="entry name" value="HAD-SF-IA-v1"/>
    <property type="match status" value="1"/>
</dbReference>
<dbReference type="AlphaFoldDB" id="A0A7M1B287"/>
<accession>A0A7M1B287</accession>
<dbReference type="Gene3D" id="3.40.50.1000">
    <property type="entry name" value="HAD superfamily/HAD-like"/>
    <property type="match status" value="1"/>
</dbReference>
<evidence type="ECO:0000256" key="1">
    <source>
        <dbReference type="ARBA" id="ARBA00000830"/>
    </source>
</evidence>
<evidence type="ECO:0000256" key="2">
    <source>
        <dbReference type="ARBA" id="ARBA00004818"/>
    </source>
</evidence>
<evidence type="ECO:0000313" key="6">
    <source>
        <dbReference type="Proteomes" id="UP000593719"/>
    </source>
</evidence>
<dbReference type="InterPro" id="IPR036412">
    <property type="entry name" value="HAD-like_sf"/>
</dbReference>
<dbReference type="SFLD" id="SFLDG01129">
    <property type="entry name" value="C1.5:_HAD__Beta-PGM__Phosphata"/>
    <property type="match status" value="1"/>
</dbReference>
<protein>
    <recommendedName>
        <fullName evidence="4">phosphoglycolate phosphatase</fullName>
        <ecNumber evidence="4">3.1.3.18</ecNumber>
    </recommendedName>
</protein>
<organism evidence="5 6">
    <name type="scientific">Sulfurimonas sediminis</name>
    <dbReference type="NCBI Taxonomy" id="2590020"/>
    <lineage>
        <taxon>Bacteria</taxon>
        <taxon>Pseudomonadati</taxon>
        <taxon>Campylobacterota</taxon>
        <taxon>Epsilonproteobacteria</taxon>
        <taxon>Campylobacterales</taxon>
        <taxon>Sulfurimonadaceae</taxon>
        <taxon>Sulfurimonas</taxon>
    </lineage>
</organism>
<comment type="pathway">
    <text evidence="2">Organic acid metabolism; glycolate biosynthesis; glycolate from 2-phosphoglycolate: step 1/1.</text>
</comment>
<reference evidence="5 6" key="1">
    <citation type="submission" date="2019-06" db="EMBL/GenBank/DDBJ databases">
        <title>Sulfurimonas gotlandica sp. nov., a chemoautotrophic and psychrotolerant epsilonproteobacterium isolated from a pelagic redoxcline, and an emended description of the genus Sulfurimonas.</title>
        <authorList>
            <person name="Wang S."/>
            <person name="Jiang L."/>
            <person name="Shao Z."/>
        </authorList>
    </citation>
    <scope>NUCLEOTIDE SEQUENCE [LARGE SCALE GENOMIC DNA]</scope>
    <source>
        <strain evidence="5 6">S2-6</strain>
    </source>
</reference>
<dbReference type="FunFam" id="3.40.50.1000:FF:000022">
    <property type="entry name" value="Phosphoglycolate phosphatase"/>
    <property type="match status" value="1"/>
</dbReference>
<dbReference type="GO" id="GO:0005829">
    <property type="term" value="C:cytosol"/>
    <property type="evidence" value="ECO:0007669"/>
    <property type="project" value="TreeGrafter"/>
</dbReference>
<dbReference type="InterPro" id="IPR050155">
    <property type="entry name" value="HAD-like_hydrolase_sf"/>
</dbReference>
<evidence type="ECO:0000256" key="3">
    <source>
        <dbReference type="ARBA" id="ARBA00006171"/>
    </source>
</evidence>
<evidence type="ECO:0000313" key="5">
    <source>
        <dbReference type="EMBL" id="QOP43755.1"/>
    </source>
</evidence>
<gene>
    <name evidence="5" type="ORF">FJR45_07250</name>
</gene>
<dbReference type="InterPro" id="IPR023214">
    <property type="entry name" value="HAD_sf"/>
</dbReference>
<proteinExistence type="inferred from homology"/>
<dbReference type="KEGG" id="ssei:FJR45_07250"/>
<dbReference type="GO" id="GO:0008967">
    <property type="term" value="F:phosphoglycolate phosphatase activity"/>
    <property type="evidence" value="ECO:0007669"/>
    <property type="project" value="UniProtKB-EC"/>
</dbReference>
<sequence>MKKIVIFDMDGTLIDSKKDITISVNYVRKTNHNLPPLSEEFIVDAINKEVRNLPKLFYNTEIYEEKDRILFEKHYKEQCIEHPYLYEGVQEMLERLHVKGVKLSVATNAPTQFALTMLEHLHVADLFDMIVGADKVQASKPHPDMIHKILNFYNYDAKKDKAWMVGDNSKDIKSAHNAGIEAIFAAWGFSAHGTHSVVVKDPKEIVDIVLQ</sequence>
<dbReference type="NCBIfam" id="TIGR01509">
    <property type="entry name" value="HAD-SF-IA-v3"/>
    <property type="match status" value="1"/>
</dbReference>
<dbReference type="EC" id="3.1.3.18" evidence="4"/>
<comment type="catalytic activity">
    <reaction evidence="1">
        <text>2-phosphoglycolate + H2O = glycolate + phosphate</text>
        <dbReference type="Rhea" id="RHEA:14369"/>
        <dbReference type="ChEBI" id="CHEBI:15377"/>
        <dbReference type="ChEBI" id="CHEBI:29805"/>
        <dbReference type="ChEBI" id="CHEBI:43474"/>
        <dbReference type="ChEBI" id="CHEBI:58033"/>
        <dbReference type="EC" id="3.1.3.18"/>
    </reaction>
</comment>
<dbReference type="InterPro" id="IPR023198">
    <property type="entry name" value="PGP-like_dom2"/>
</dbReference>
<keyword evidence="5" id="KW-0378">Hydrolase</keyword>
<dbReference type="RefSeq" id="WP_193149944.1">
    <property type="nucleotide sequence ID" value="NZ_CP041235.1"/>
</dbReference>
<dbReference type="GO" id="GO:0006281">
    <property type="term" value="P:DNA repair"/>
    <property type="evidence" value="ECO:0007669"/>
    <property type="project" value="TreeGrafter"/>
</dbReference>
<dbReference type="Gene3D" id="1.10.150.240">
    <property type="entry name" value="Putative phosphatase, domain 2"/>
    <property type="match status" value="1"/>
</dbReference>
<dbReference type="PANTHER" id="PTHR43434:SF1">
    <property type="entry name" value="PHOSPHOGLYCOLATE PHOSPHATASE"/>
    <property type="match status" value="1"/>
</dbReference>
<dbReference type="PANTHER" id="PTHR43434">
    <property type="entry name" value="PHOSPHOGLYCOLATE PHOSPHATASE"/>
    <property type="match status" value="1"/>
</dbReference>
<name>A0A7M1B287_9BACT</name>
<keyword evidence="6" id="KW-1185">Reference proteome</keyword>
<comment type="similarity">
    <text evidence="3">Belongs to the HAD-like hydrolase superfamily. CbbY/CbbZ/Gph/YieH family.</text>
</comment>
<dbReference type="SFLD" id="SFLDS00003">
    <property type="entry name" value="Haloacid_Dehalogenase"/>
    <property type="match status" value="1"/>
</dbReference>
<dbReference type="EMBL" id="CP041235">
    <property type="protein sequence ID" value="QOP43755.1"/>
    <property type="molecule type" value="Genomic_DNA"/>
</dbReference>
<dbReference type="SFLD" id="SFLDG01135">
    <property type="entry name" value="C1.5.6:_HAD__Beta-PGM__Phospha"/>
    <property type="match status" value="1"/>
</dbReference>
<evidence type="ECO:0000256" key="4">
    <source>
        <dbReference type="ARBA" id="ARBA00013078"/>
    </source>
</evidence>
<dbReference type="InterPro" id="IPR006439">
    <property type="entry name" value="HAD-SF_hydro_IA"/>
</dbReference>
<dbReference type="Pfam" id="PF13419">
    <property type="entry name" value="HAD_2"/>
    <property type="match status" value="1"/>
</dbReference>
<dbReference type="SUPFAM" id="SSF56784">
    <property type="entry name" value="HAD-like"/>
    <property type="match status" value="1"/>
</dbReference>
<dbReference type="Proteomes" id="UP000593719">
    <property type="component" value="Chromosome"/>
</dbReference>
<dbReference type="InterPro" id="IPR041492">
    <property type="entry name" value="HAD_2"/>
</dbReference>